<reference evidence="1 2" key="1">
    <citation type="submission" date="2021-06" db="EMBL/GenBank/DDBJ databases">
        <title>Caerostris extrusa draft genome.</title>
        <authorList>
            <person name="Kono N."/>
            <person name="Arakawa K."/>
        </authorList>
    </citation>
    <scope>NUCLEOTIDE SEQUENCE [LARGE SCALE GENOMIC DNA]</scope>
</reference>
<evidence type="ECO:0000313" key="2">
    <source>
        <dbReference type="Proteomes" id="UP001054945"/>
    </source>
</evidence>
<dbReference type="Proteomes" id="UP001054945">
    <property type="component" value="Unassembled WGS sequence"/>
</dbReference>
<protein>
    <submittedName>
        <fullName evidence="1">Uncharacterized protein</fullName>
    </submittedName>
</protein>
<evidence type="ECO:0000313" key="1">
    <source>
        <dbReference type="EMBL" id="GIY78968.1"/>
    </source>
</evidence>
<dbReference type="EMBL" id="BPLR01015826">
    <property type="protein sequence ID" value="GIY78968.1"/>
    <property type="molecule type" value="Genomic_DNA"/>
</dbReference>
<sequence>MESRLVVETMCAQMWTWAKRYYCWPMNEKTPRRTLLTAIGGNPVDWGLAHNSLILRRLSQCMSTKTVLFRALTSLGTTTFSKQM</sequence>
<organism evidence="1 2">
    <name type="scientific">Caerostris extrusa</name>
    <name type="common">Bark spider</name>
    <name type="synonym">Caerostris bankana</name>
    <dbReference type="NCBI Taxonomy" id="172846"/>
    <lineage>
        <taxon>Eukaryota</taxon>
        <taxon>Metazoa</taxon>
        <taxon>Ecdysozoa</taxon>
        <taxon>Arthropoda</taxon>
        <taxon>Chelicerata</taxon>
        <taxon>Arachnida</taxon>
        <taxon>Araneae</taxon>
        <taxon>Araneomorphae</taxon>
        <taxon>Entelegynae</taxon>
        <taxon>Araneoidea</taxon>
        <taxon>Araneidae</taxon>
        <taxon>Caerostris</taxon>
    </lineage>
</organism>
<keyword evidence="2" id="KW-1185">Reference proteome</keyword>
<dbReference type="AlphaFoldDB" id="A0AAV4W9B8"/>
<gene>
    <name evidence="1" type="ORF">CEXT_531511</name>
</gene>
<proteinExistence type="predicted"/>
<comment type="caution">
    <text evidence="1">The sequence shown here is derived from an EMBL/GenBank/DDBJ whole genome shotgun (WGS) entry which is preliminary data.</text>
</comment>
<accession>A0AAV4W9B8</accession>
<name>A0AAV4W9B8_CAEEX</name>